<sequence>MTKNITFAKDLRIGELDAEADSKLLDSCFIDNGYLEQLIDVKNPKSIILGRTGSGKSALLYKLEKSVSKCKRLDPHDISIKFLEHSDIINFFENLDIKLDLFYRMLWRHIIILELLKLRYDFNNSFSSQSSIFRNFLDWFKDNNEKKAYEYFQQWGDKFWLETDEQLKQITSKLESETKASLGANSQIIKAGAEGLSRYSEEQITDIKRKANQVIDGSQLANLNHILDTLNESAFNDPQKKFYLIIDQLDEDWANTSTRCRFIRALIEEIKSFRKLAQIKIVIALRKDLLQLVFDKTRDSGFQEEKYESYILDILWQPSDLRNLVEKRINQVFKFQYTNGNITFDDLFPSPRKKGGQLAFDFLIERTLRRPRDILQFVNTCFQKSSDNKISWRALLAAEAIYSSKRLNSLSEEWSQIYPSFLDIIEILRGKTANISRSTLAGESLQEVILTLYEYNETDTCIEICKKIMEPKSTIKESEIISQLLVALYKTGTIGIKISSLETFIWSYIDQPNITIGEAKRATSIKIHKMLHRALDIVLEQTDIYSNEDYI</sequence>
<comment type="caution">
    <text evidence="1">The sequence shown here is derived from an EMBL/GenBank/DDBJ whole genome shotgun (WGS) entry which is preliminary data.</text>
</comment>
<name>A0AAQ0WM27_ACIBA</name>
<protein>
    <submittedName>
        <fullName evidence="1">DNA repair protein</fullName>
    </submittedName>
</protein>
<evidence type="ECO:0000313" key="2">
    <source>
        <dbReference type="Proteomes" id="UP000268239"/>
    </source>
</evidence>
<dbReference type="InterPro" id="IPR059206">
    <property type="entry name" value="Sll1717-like"/>
</dbReference>
<gene>
    <name evidence="1" type="ORF">EJ062_04940</name>
</gene>
<evidence type="ECO:0000313" key="1">
    <source>
        <dbReference type="EMBL" id="RTQ82802.1"/>
    </source>
</evidence>
<dbReference type="AlphaFoldDB" id="A0AAQ0WM27"/>
<dbReference type="NCBIfam" id="NF047389">
    <property type="entry name" value="ATPase_Sll1717"/>
    <property type="match status" value="1"/>
</dbReference>
<accession>A0AAQ0WM27</accession>
<dbReference type="Proteomes" id="UP000268239">
    <property type="component" value="Unassembled WGS sequence"/>
</dbReference>
<proteinExistence type="predicted"/>
<dbReference type="EMBL" id="RXLU01000019">
    <property type="protein sequence ID" value="RTQ82802.1"/>
    <property type="molecule type" value="Genomic_DNA"/>
</dbReference>
<reference evidence="1 2" key="1">
    <citation type="submission" date="2018-12" db="EMBL/GenBank/DDBJ databases">
        <title>Draft Genome Sequences Human Pathogenic Acinetobacter baumannii Strains.</title>
        <authorList>
            <person name="Madhi M."/>
            <person name="Ronco T."/>
            <person name="Olsen R.H."/>
            <person name="Hassani A."/>
        </authorList>
    </citation>
    <scope>NUCLEOTIDE SEQUENCE [LARGE SCALE GENOMIC DNA]</scope>
    <source>
        <strain evidence="1 2">AB3</strain>
    </source>
</reference>
<dbReference type="RefSeq" id="WP_000164668.1">
    <property type="nucleotide sequence ID" value="NZ_JAENTD010000058.1"/>
</dbReference>
<organism evidence="1 2">
    <name type="scientific">Acinetobacter baumannii</name>
    <dbReference type="NCBI Taxonomy" id="470"/>
    <lineage>
        <taxon>Bacteria</taxon>
        <taxon>Pseudomonadati</taxon>
        <taxon>Pseudomonadota</taxon>
        <taxon>Gammaproteobacteria</taxon>
        <taxon>Moraxellales</taxon>
        <taxon>Moraxellaceae</taxon>
        <taxon>Acinetobacter</taxon>
        <taxon>Acinetobacter calcoaceticus/baumannii complex</taxon>
    </lineage>
</organism>